<dbReference type="Pfam" id="PF00174">
    <property type="entry name" value="Oxidored_molyb"/>
    <property type="match status" value="1"/>
</dbReference>
<dbReference type="RefSeq" id="WP_211545945.1">
    <property type="nucleotide sequence ID" value="NZ_JAGTUF010000001.1"/>
</dbReference>
<evidence type="ECO:0000256" key="1">
    <source>
        <dbReference type="SAM" id="MobiDB-lite"/>
    </source>
</evidence>
<dbReference type="CDD" id="cd02109">
    <property type="entry name" value="arch_bact_SO_family_Moco"/>
    <property type="match status" value="1"/>
</dbReference>
<accession>A0ABS5I7P5</accession>
<feature type="domain" description="Oxidoreductase molybdopterin-binding" evidence="2">
    <location>
        <begin position="58"/>
        <end position="201"/>
    </location>
</feature>
<dbReference type="SUPFAM" id="SSF56524">
    <property type="entry name" value="Oxidoreductase molybdopterin-binding domain"/>
    <property type="match status" value="1"/>
</dbReference>
<evidence type="ECO:0000259" key="2">
    <source>
        <dbReference type="Pfam" id="PF00174"/>
    </source>
</evidence>
<reference evidence="3 4" key="1">
    <citation type="submission" date="2021-04" db="EMBL/GenBank/DDBJ databases">
        <title>Magnetospirillum sulfuroxidans sp. nov., a facultative chemolithoautotrophic sulfur-oxidizing alphaproteobacterium isolated from freshwater sediment and proposals for Paramagetospirillum gen. nov., and Magnetospirillaceae fam. nov.</title>
        <authorList>
            <person name="Koziaeva V."/>
            <person name="Geelhoed J.S."/>
            <person name="Sorokin D.Y."/>
            <person name="Grouzdev D.S."/>
        </authorList>
    </citation>
    <scope>NUCLEOTIDE SEQUENCE [LARGE SCALE GENOMIC DNA]</scope>
    <source>
        <strain evidence="3 4">J10</strain>
    </source>
</reference>
<comment type="caution">
    <text evidence="3">The sequence shown here is derived from an EMBL/GenBank/DDBJ whole genome shotgun (WGS) entry which is preliminary data.</text>
</comment>
<dbReference type="InterPro" id="IPR000572">
    <property type="entry name" value="OxRdtase_Mopterin-bd_dom"/>
</dbReference>
<keyword evidence="4" id="KW-1185">Reference proteome</keyword>
<name>A0ABS5I7P5_9PROT</name>
<dbReference type="PANTHER" id="PTHR43032:SF4">
    <property type="entry name" value="OXIDOREDUCTASE MOLYBDOPTERIN-BINDING DOMAIN-CONTAINING PROTEIN"/>
    <property type="match status" value="1"/>
</dbReference>
<dbReference type="EMBL" id="JAGTUF010000001">
    <property type="protein sequence ID" value="MBR9970453.1"/>
    <property type="molecule type" value="Genomic_DNA"/>
</dbReference>
<proteinExistence type="predicted"/>
<feature type="region of interest" description="Disordered" evidence="1">
    <location>
        <begin position="23"/>
        <end position="42"/>
    </location>
</feature>
<dbReference type="Gene3D" id="3.90.420.10">
    <property type="entry name" value="Oxidoreductase, molybdopterin-binding domain"/>
    <property type="match status" value="1"/>
</dbReference>
<evidence type="ECO:0000313" key="3">
    <source>
        <dbReference type="EMBL" id="MBR9970453.1"/>
    </source>
</evidence>
<sequence>MDKDDVPLLGKLKDKLVETKESWARSGRGLTGSHGQARLPPGQRQTVDWPVLDLGIQPNLSQTEWSLTVAGAVETPLRWSWDDFLAQPQTESVSDIHCVTTWSRYDNRWNGVSARHLLDVVKPRPSARFIMFRSFDGYSTNVPLDRFADDDVLLAHSWQGEKLSREHGGPVRVIIPKLYFWKSAKWLRAITFMDKDSPGYWELRGYHDEGDPWTEQRYS</sequence>
<dbReference type="Proteomes" id="UP000680714">
    <property type="component" value="Unassembled WGS sequence"/>
</dbReference>
<dbReference type="InterPro" id="IPR036374">
    <property type="entry name" value="OxRdtase_Mopterin-bd_sf"/>
</dbReference>
<evidence type="ECO:0000313" key="4">
    <source>
        <dbReference type="Proteomes" id="UP000680714"/>
    </source>
</evidence>
<protein>
    <submittedName>
        <fullName evidence="3">Sulfite oxidase-like oxidoreductase</fullName>
    </submittedName>
</protein>
<organism evidence="3 4">
    <name type="scientific">Magnetospirillum sulfuroxidans</name>
    <dbReference type="NCBI Taxonomy" id="611300"/>
    <lineage>
        <taxon>Bacteria</taxon>
        <taxon>Pseudomonadati</taxon>
        <taxon>Pseudomonadota</taxon>
        <taxon>Alphaproteobacteria</taxon>
        <taxon>Rhodospirillales</taxon>
        <taxon>Rhodospirillaceae</taxon>
        <taxon>Magnetospirillum</taxon>
    </lineage>
</organism>
<dbReference type="PANTHER" id="PTHR43032">
    <property type="entry name" value="PROTEIN-METHIONINE-SULFOXIDE REDUCTASE"/>
    <property type="match status" value="1"/>
</dbReference>
<gene>
    <name evidence="3" type="ORF">KEC16_01845</name>
</gene>